<keyword evidence="1" id="KW-1133">Transmembrane helix</keyword>
<feature type="transmembrane region" description="Helical" evidence="1">
    <location>
        <begin position="6"/>
        <end position="27"/>
    </location>
</feature>
<keyword evidence="3" id="KW-1185">Reference proteome</keyword>
<keyword evidence="1" id="KW-0472">Membrane</keyword>
<sequence>MFLIDSELFFYLCCWVFMFLLAMMGGAEYKWCLSFQMEIIIINI</sequence>
<proteinExistence type="predicted"/>
<dbReference type="Proteomes" id="UP000027170">
    <property type="component" value="Unassembled WGS sequence"/>
</dbReference>
<reference evidence="2 3" key="1">
    <citation type="submission" date="2014-03" db="EMBL/GenBank/DDBJ databases">
        <title>The genomes of two eusocial bee gut symbionts.</title>
        <authorList>
            <person name="Kwong W.K."/>
            <person name="Engel P."/>
            <person name="Koch H."/>
            <person name="Moran N.A."/>
        </authorList>
    </citation>
    <scope>NUCLEOTIDE SEQUENCE [LARGE SCALE GENOMIC DNA]</scope>
    <source>
        <strain evidence="3">wkB29</strain>
    </source>
</reference>
<dbReference type="EMBL" id="JFZV01000001">
    <property type="protein sequence ID" value="KDN15702.1"/>
    <property type="molecule type" value="Genomic_DNA"/>
</dbReference>
<accession>A0A836MSZ3</accession>
<dbReference type="AlphaFoldDB" id="A0A836MSZ3"/>
<keyword evidence="1" id="KW-0812">Transmembrane</keyword>
<gene>
    <name evidence="2" type="ORF">SALWKB29_0121</name>
</gene>
<protein>
    <submittedName>
        <fullName evidence="2">Uncharacterized protein</fullName>
    </submittedName>
</protein>
<evidence type="ECO:0000313" key="3">
    <source>
        <dbReference type="Proteomes" id="UP000027170"/>
    </source>
</evidence>
<evidence type="ECO:0000256" key="1">
    <source>
        <dbReference type="SAM" id="Phobius"/>
    </source>
</evidence>
<name>A0A836MSZ3_9NEIS</name>
<organism evidence="2 3">
    <name type="scientific">Snodgrassella communis</name>
    <dbReference type="NCBI Taxonomy" id="2946699"/>
    <lineage>
        <taxon>Bacteria</taxon>
        <taxon>Pseudomonadati</taxon>
        <taxon>Pseudomonadota</taxon>
        <taxon>Betaproteobacteria</taxon>
        <taxon>Neisseriales</taxon>
        <taxon>Neisseriaceae</taxon>
        <taxon>Snodgrassella</taxon>
    </lineage>
</organism>
<comment type="caution">
    <text evidence="2">The sequence shown here is derived from an EMBL/GenBank/DDBJ whole genome shotgun (WGS) entry which is preliminary data.</text>
</comment>
<evidence type="ECO:0000313" key="2">
    <source>
        <dbReference type="EMBL" id="KDN15702.1"/>
    </source>
</evidence>